<dbReference type="InterPro" id="IPR045232">
    <property type="entry name" value="FAM234"/>
</dbReference>
<gene>
    <name evidence="7" type="ORF">L2672_13475</name>
</gene>
<dbReference type="Pfam" id="PF13517">
    <property type="entry name" value="FG-GAP_3"/>
    <property type="match status" value="1"/>
</dbReference>
<keyword evidence="3 6" id="KW-0732">Signal</keyword>
<dbReference type="InterPro" id="IPR028994">
    <property type="entry name" value="Integrin_alpha_N"/>
</dbReference>
<dbReference type="Gene3D" id="2.130.10.130">
    <property type="entry name" value="Integrin alpha, N-terminal"/>
    <property type="match status" value="2"/>
</dbReference>
<keyword evidence="5" id="KW-0472">Membrane</keyword>
<organism evidence="7 8">
    <name type="scientific">Shewanella gaetbuli</name>
    <dbReference type="NCBI Taxonomy" id="220752"/>
    <lineage>
        <taxon>Bacteria</taxon>
        <taxon>Pseudomonadati</taxon>
        <taxon>Pseudomonadota</taxon>
        <taxon>Gammaproteobacteria</taxon>
        <taxon>Alteromonadales</taxon>
        <taxon>Shewanellaceae</taxon>
        <taxon>Shewanella</taxon>
    </lineage>
</organism>
<dbReference type="SUPFAM" id="SSF69318">
    <property type="entry name" value="Integrin alpha N-terminal domain"/>
    <property type="match status" value="1"/>
</dbReference>
<keyword evidence="2" id="KW-0812">Transmembrane</keyword>
<evidence type="ECO:0000256" key="6">
    <source>
        <dbReference type="SAM" id="SignalP"/>
    </source>
</evidence>
<accession>A0A9X2CJ34</accession>
<evidence type="ECO:0000256" key="5">
    <source>
        <dbReference type="ARBA" id="ARBA00023136"/>
    </source>
</evidence>
<protein>
    <submittedName>
        <fullName evidence="7">VCBS repeat-containing protein</fullName>
    </submittedName>
</protein>
<sequence length="525" mass="58312">MRLNSILIPLVSGLAALSTLFTGSAKAQEKLTFLEYTIEADIELVQPAFSANILDNEGNEIIAIGVDGKYQRWLYIYGFSNDKLVLLDKQPLSHDLYRYDVYLPDELTDKRQLQKLYFLSADSLWFYQPGHAVLASVENQPTVSEIVNIAPISSITLVPQADFISRGQFVKDINNDGEGDIIISDFKEVHLMLSQPGSSAAIPNFTRQSLPLLPIIELTKSGAEYSRPELHITDTNFDGKDDIIKVGEGLLEVYTQLDSGLFTNSANYISVSQPISGVDWWNKRDIYGRQLDQSDLMYRKVEKIADINADGITDLVVRYTKSSGVFDRSNDYEVYLGQNKDNVLFFPREANSVIRADGTLSGLNFVDLDSDAKLEVVVSGFDIGISQIIGALLSGSIDQDVYVFKMNDQYIFPKSANLTQEVELNFSLTSGQSGEPVVSLGDLNGDGFKELILSDDEKSLKIYQGKAGASPFVSRSDELKFALPTEGSMVKLTDINHDGKDDLLVHYGRQDDKALQRKVLVFIAQ</sequence>
<feature type="chain" id="PRO_5040785456" evidence="6">
    <location>
        <begin position="28"/>
        <end position="525"/>
    </location>
</feature>
<dbReference type="AlphaFoldDB" id="A0A9X2CJ34"/>
<comment type="caution">
    <text evidence="7">The sequence shown here is derived from an EMBL/GenBank/DDBJ whole genome shotgun (WGS) entry which is preliminary data.</text>
</comment>
<dbReference type="PANTHER" id="PTHR21419:SF23">
    <property type="entry name" value="PROTEIN DEFECTIVE IN EXINE FORMATION 1"/>
    <property type="match status" value="1"/>
</dbReference>
<reference evidence="7" key="1">
    <citation type="submission" date="2022-01" db="EMBL/GenBank/DDBJ databases">
        <title>Whole genome-based taxonomy of the Shewanellaceae.</title>
        <authorList>
            <person name="Martin-Rodriguez A.J."/>
        </authorList>
    </citation>
    <scope>NUCLEOTIDE SEQUENCE</scope>
    <source>
        <strain evidence="7">DSM 16422</strain>
    </source>
</reference>
<name>A0A9X2CJ34_9GAMM</name>
<dbReference type="Proteomes" id="UP001139333">
    <property type="component" value="Unassembled WGS sequence"/>
</dbReference>
<dbReference type="InterPro" id="IPR013517">
    <property type="entry name" value="FG-GAP"/>
</dbReference>
<evidence type="ECO:0000313" key="8">
    <source>
        <dbReference type="Proteomes" id="UP001139333"/>
    </source>
</evidence>
<dbReference type="GO" id="GO:0016020">
    <property type="term" value="C:membrane"/>
    <property type="evidence" value="ECO:0007669"/>
    <property type="project" value="UniProtKB-SubCell"/>
</dbReference>
<evidence type="ECO:0000256" key="1">
    <source>
        <dbReference type="ARBA" id="ARBA00004167"/>
    </source>
</evidence>
<keyword evidence="8" id="KW-1185">Reference proteome</keyword>
<dbReference type="EMBL" id="JAKIKP010000011">
    <property type="protein sequence ID" value="MCL1143687.1"/>
    <property type="molecule type" value="Genomic_DNA"/>
</dbReference>
<proteinExistence type="predicted"/>
<dbReference type="PANTHER" id="PTHR21419">
    <property type="match status" value="1"/>
</dbReference>
<evidence type="ECO:0000313" key="7">
    <source>
        <dbReference type="EMBL" id="MCL1143687.1"/>
    </source>
</evidence>
<evidence type="ECO:0000256" key="3">
    <source>
        <dbReference type="ARBA" id="ARBA00022729"/>
    </source>
</evidence>
<evidence type="ECO:0000256" key="4">
    <source>
        <dbReference type="ARBA" id="ARBA00022989"/>
    </source>
</evidence>
<feature type="signal peptide" evidence="6">
    <location>
        <begin position="1"/>
        <end position="27"/>
    </location>
</feature>
<dbReference type="RefSeq" id="WP_248996361.1">
    <property type="nucleotide sequence ID" value="NZ_JAKIKP010000011.1"/>
</dbReference>
<comment type="subcellular location">
    <subcellularLocation>
        <location evidence="1">Membrane</location>
        <topology evidence="1">Single-pass membrane protein</topology>
    </subcellularLocation>
</comment>
<evidence type="ECO:0000256" key="2">
    <source>
        <dbReference type="ARBA" id="ARBA00022692"/>
    </source>
</evidence>
<keyword evidence="4" id="KW-1133">Transmembrane helix</keyword>